<proteinExistence type="predicted"/>
<dbReference type="Proteomes" id="UP001055167">
    <property type="component" value="Unassembled WGS sequence"/>
</dbReference>
<accession>A0ABQ4QRX2</accession>
<evidence type="ECO:0000313" key="2">
    <source>
        <dbReference type="Proteomes" id="UP001055167"/>
    </source>
</evidence>
<comment type="caution">
    <text evidence="1">The sequence shown here is derived from an EMBL/GenBank/DDBJ whole genome shotgun (WGS) entry which is preliminary data.</text>
</comment>
<name>A0ABQ4QRX2_9HYPH</name>
<keyword evidence="2" id="KW-1185">Reference proteome</keyword>
<sequence>MPERDPPPWSNGTHVGIPGPDGARIVPVADLARRLGVDALIRLHPEDFAALSGIRRTLVHFNLEETLNAAGRRYALLPILRPGHRDGDRDRGGGAEVLPVLDPTRFRRGLCTAVIQRVPVRSVTADLLAHSLPTIRTREALAAALVRRYADLFPDLGAAEIVARGCAVTRLVLDES</sequence>
<organism evidence="1 2">
    <name type="scientific">Methylobacterium crusticola</name>
    <dbReference type="NCBI Taxonomy" id="1697972"/>
    <lineage>
        <taxon>Bacteria</taxon>
        <taxon>Pseudomonadati</taxon>
        <taxon>Pseudomonadota</taxon>
        <taxon>Alphaproteobacteria</taxon>
        <taxon>Hyphomicrobiales</taxon>
        <taxon>Methylobacteriaceae</taxon>
        <taxon>Methylobacterium</taxon>
    </lineage>
</organism>
<dbReference type="EMBL" id="BPQH01000002">
    <property type="protein sequence ID" value="GJD47942.1"/>
    <property type="molecule type" value="Genomic_DNA"/>
</dbReference>
<evidence type="ECO:0000313" key="1">
    <source>
        <dbReference type="EMBL" id="GJD47942.1"/>
    </source>
</evidence>
<reference evidence="1" key="1">
    <citation type="journal article" date="2021" name="Front. Microbiol.">
        <title>Comprehensive Comparative Genomics and Phenotyping of Methylobacterium Species.</title>
        <authorList>
            <person name="Alessa O."/>
            <person name="Ogura Y."/>
            <person name="Fujitani Y."/>
            <person name="Takami H."/>
            <person name="Hayashi T."/>
            <person name="Sahin N."/>
            <person name="Tani A."/>
        </authorList>
    </citation>
    <scope>NUCLEOTIDE SEQUENCE</scope>
    <source>
        <strain evidence="1">KCTC 52305</strain>
    </source>
</reference>
<evidence type="ECO:0008006" key="3">
    <source>
        <dbReference type="Google" id="ProtNLM"/>
    </source>
</evidence>
<reference evidence="1" key="2">
    <citation type="submission" date="2021-08" db="EMBL/GenBank/DDBJ databases">
        <authorList>
            <person name="Tani A."/>
            <person name="Ola A."/>
            <person name="Ogura Y."/>
            <person name="Katsura K."/>
            <person name="Hayashi T."/>
        </authorList>
    </citation>
    <scope>NUCLEOTIDE SEQUENCE</scope>
    <source>
        <strain evidence="1">KCTC 52305</strain>
    </source>
</reference>
<gene>
    <name evidence="1" type="ORF">OPKNFCMD_0655</name>
</gene>
<dbReference type="RefSeq" id="WP_128564244.1">
    <property type="nucleotide sequence ID" value="NZ_BPQH01000002.1"/>
</dbReference>
<protein>
    <recommendedName>
        <fullName evidence="3">PAS domain-containing protein</fullName>
    </recommendedName>
</protein>